<dbReference type="AlphaFoldDB" id="A0AB34GQ57"/>
<comment type="caution">
    <text evidence="1">The sequence shown here is derived from an EMBL/GenBank/DDBJ whole genome shotgun (WGS) entry which is preliminary data.</text>
</comment>
<name>A0AB34GQ57_ESCRO</name>
<accession>A0AB34GQ57</accession>
<gene>
    <name evidence="1" type="ORF">J1605_011301</name>
</gene>
<sequence>MENVLNGDATFDMCIALVPLTGGAGGRGCACWMEQTQLAMAAGYPDSTLDQCCQTFSFNNRPTLQHASQLRCGDPQPQCLGTGHTKMTNTRPYANNLRASL</sequence>
<reference evidence="1 2" key="1">
    <citation type="submission" date="2022-11" db="EMBL/GenBank/DDBJ databases">
        <title>Whole genome sequence of Eschrichtius robustus ER-17-0199.</title>
        <authorList>
            <person name="Bruniche-Olsen A."/>
            <person name="Black A.N."/>
            <person name="Fields C.J."/>
            <person name="Walden K."/>
            <person name="Dewoody J.A."/>
        </authorList>
    </citation>
    <scope>NUCLEOTIDE SEQUENCE [LARGE SCALE GENOMIC DNA]</scope>
    <source>
        <strain evidence="1">ER-17-0199</strain>
        <tissue evidence="1">Blubber</tissue>
    </source>
</reference>
<keyword evidence="2" id="KW-1185">Reference proteome</keyword>
<evidence type="ECO:0000313" key="2">
    <source>
        <dbReference type="Proteomes" id="UP001159641"/>
    </source>
</evidence>
<organism evidence="1 2">
    <name type="scientific">Eschrichtius robustus</name>
    <name type="common">California gray whale</name>
    <name type="synonym">Eschrichtius gibbosus</name>
    <dbReference type="NCBI Taxonomy" id="9764"/>
    <lineage>
        <taxon>Eukaryota</taxon>
        <taxon>Metazoa</taxon>
        <taxon>Chordata</taxon>
        <taxon>Craniata</taxon>
        <taxon>Vertebrata</taxon>
        <taxon>Euteleostomi</taxon>
        <taxon>Mammalia</taxon>
        <taxon>Eutheria</taxon>
        <taxon>Laurasiatheria</taxon>
        <taxon>Artiodactyla</taxon>
        <taxon>Whippomorpha</taxon>
        <taxon>Cetacea</taxon>
        <taxon>Mysticeti</taxon>
        <taxon>Eschrichtiidae</taxon>
        <taxon>Eschrichtius</taxon>
    </lineage>
</organism>
<evidence type="ECO:0000313" key="1">
    <source>
        <dbReference type="EMBL" id="KAJ8781317.1"/>
    </source>
</evidence>
<protein>
    <submittedName>
        <fullName evidence="1">Uncharacterized protein</fullName>
    </submittedName>
</protein>
<proteinExistence type="predicted"/>
<dbReference type="Proteomes" id="UP001159641">
    <property type="component" value="Unassembled WGS sequence"/>
</dbReference>
<dbReference type="EMBL" id="JAIQCJ010002147">
    <property type="protein sequence ID" value="KAJ8781317.1"/>
    <property type="molecule type" value="Genomic_DNA"/>
</dbReference>